<dbReference type="InterPro" id="IPR000182">
    <property type="entry name" value="GNAT_dom"/>
</dbReference>
<dbReference type="RefSeq" id="WP_119054002.1">
    <property type="nucleotide sequence ID" value="NZ_CP032157.1"/>
</dbReference>
<evidence type="ECO:0000256" key="1">
    <source>
        <dbReference type="ARBA" id="ARBA00022679"/>
    </source>
</evidence>
<dbReference type="PANTHER" id="PTHR13947">
    <property type="entry name" value="GNAT FAMILY N-ACETYLTRANSFERASE"/>
    <property type="match status" value="1"/>
</dbReference>
<sequence length="151" mass="17012">MINTIRTDSDNQDFVGLVRLLDADLAERDGADHAFYGQFNKIDKIKHAVVAFANGKPVGCGAIKEFSPAAMEVKRMYTLPEYRGRGIASIVLAELEKWARELSYKKCVLETGKRQPEAIELYKKNGYAITPNYGQYIGIENSVCFEKEITR</sequence>
<dbReference type="OrthoDB" id="9803233at2"/>
<dbReference type="PROSITE" id="PS51186">
    <property type="entry name" value="GNAT"/>
    <property type="match status" value="1"/>
</dbReference>
<evidence type="ECO:0000259" key="2">
    <source>
        <dbReference type="PROSITE" id="PS51186"/>
    </source>
</evidence>
<dbReference type="InterPro" id="IPR016181">
    <property type="entry name" value="Acyl_CoA_acyltransferase"/>
</dbReference>
<dbReference type="Proteomes" id="UP000263900">
    <property type="component" value="Chromosome"/>
</dbReference>
<feature type="domain" description="N-acetyltransferase" evidence="2">
    <location>
        <begin position="3"/>
        <end position="150"/>
    </location>
</feature>
<accession>A0A3B7MY19</accession>
<proteinExistence type="predicted"/>
<dbReference type="Gene3D" id="3.40.630.30">
    <property type="match status" value="1"/>
</dbReference>
<keyword evidence="1 3" id="KW-0808">Transferase</keyword>
<dbReference type="CDD" id="cd04301">
    <property type="entry name" value="NAT_SF"/>
    <property type="match status" value="1"/>
</dbReference>
<evidence type="ECO:0000313" key="3">
    <source>
        <dbReference type="EMBL" id="AXY78129.1"/>
    </source>
</evidence>
<name>A0A3B7MY19_9BACT</name>
<protein>
    <submittedName>
        <fullName evidence="3">GNAT family N-acetyltransferase</fullName>
    </submittedName>
</protein>
<dbReference type="EMBL" id="CP032157">
    <property type="protein sequence ID" value="AXY78129.1"/>
    <property type="molecule type" value="Genomic_DNA"/>
</dbReference>
<dbReference type="GO" id="GO:0008080">
    <property type="term" value="F:N-acetyltransferase activity"/>
    <property type="evidence" value="ECO:0007669"/>
    <property type="project" value="InterPro"/>
</dbReference>
<dbReference type="PANTHER" id="PTHR13947:SF37">
    <property type="entry name" value="LD18367P"/>
    <property type="match status" value="1"/>
</dbReference>
<gene>
    <name evidence="3" type="ORF">D3H65_30860</name>
</gene>
<dbReference type="SUPFAM" id="SSF55729">
    <property type="entry name" value="Acyl-CoA N-acyltransferases (Nat)"/>
    <property type="match status" value="1"/>
</dbReference>
<keyword evidence="4" id="KW-1185">Reference proteome</keyword>
<evidence type="ECO:0000313" key="4">
    <source>
        <dbReference type="Proteomes" id="UP000263900"/>
    </source>
</evidence>
<dbReference type="AlphaFoldDB" id="A0A3B7MY19"/>
<organism evidence="3 4">
    <name type="scientific">Paraflavitalea soli</name>
    <dbReference type="NCBI Taxonomy" id="2315862"/>
    <lineage>
        <taxon>Bacteria</taxon>
        <taxon>Pseudomonadati</taxon>
        <taxon>Bacteroidota</taxon>
        <taxon>Chitinophagia</taxon>
        <taxon>Chitinophagales</taxon>
        <taxon>Chitinophagaceae</taxon>
        <taxon>Paraflavitalea</taxon>
    </lineage>
</organism>
<dbReference type="KEGG" id="pseg:D3H65_30860"/>
<dbReference type="Pfam" id="PF00583">
    <property type="entry name" value="Acetyltransf_1"/>
    <property type="match status" value="1"/>
</dbReference>
<dbReference type="InterPro" id="IPR050769">
    <property type="entry name" value="NAT_camello-type"/>
</dbReference>
<reference evidence="3 4" key="1">
    <citation type="submission" date="2018-09" db="EMBL/GenBank/DDBJ databases">
        <title>Genome sequencing of strain 6GH32-13.</title>
        <authorList>
            <person name="Weon H.-Y."/>
            <person name="Heo J."/>
            <person name="Kwon S.-W."/>
        </authorList>
    </citation>
    <scope>NUCLEOTIDE SEQUENCE [LARGE SCALE GENOMIC DNA]</scope>
    <source>
        <strain evidence="3 4">5GH32-13</strain>
    </source>
</reference>